<proteinExistence type="predicted"/>
<name>A0A9N8EFS0_9STRA</name>
<keyword evidence="2" id="KW-1185">Reference proteome</keyword>
<organism evidence="1 2">
    <name type="scientific">Seminavis robusta</name>
    <dbReference type="NCBI Taxonomy" id="568900"/>
    <lineage>
        <taxon>Eukaryota</taxon>
        <taxon>Sar</taxon>
        <taxon>Stramenopiles</taxon>
        <taxon>Ochrophyta</taxon>
        <taxon>Bacillariophyta</taxon>
        <taxon>Bacillariophyceae</taxon>
        <taxon>Bacillariophycidae</taxon>
        <taxon>Naviculales</taxon>
        <taxon>Naviculaceae</taxon>
        <taxon>Seminavis</taxon>
    </lineage>
</organism>
<reference evidence="1" key="1">
    <citation type="submission" date="2020-06" db="EMBL/GenBank/DDBJ databases">
        <authorList>
            <consortium name="Plant Systems Biology data submission"/>
        </authorList>
    </citation>
    <scope>NUCLEOTIDE SEQUENCE</scope>
    <source>
        <strain evidence="1">D6</strain>
    </source>
</reference>
<comment type="caution">
    <text evidence="1">The sequence shown here is derived from an EMBL/GenBank/DDBJ whole genome shotgun (WGS) entry which is preliminary data.</text>
</comment>
<evidence type="ECO:0000313" key="2">
    <source>
        <dbReference type="Proteomes" id="UP001153069"/>
    </source>
</evidence>
<dbReference type="AlphaFoldDB" id="A0A9N8EFS0"/>
<protein>
    <submittedName>
        <fullName evidence="1">Uncharacterized protein</fullName>
    </submittedName>
</protein>
<accession>A0A9N8EFS0</accession>
<sequence>MDSPMNCLLELNYQMAAMMVNGNTPQAYSTVLNKTMHVIQAMVGSLRNSEALHGDHELTVTQELLSNHRELCYCFVAIGGGAPSGMGNNCTSTCTDTDTDMESCAGLLTLFDRVVHAPRIPNNAPMGREAFEKVSLGRQIKLLLLSMYNVALLLHKEGMRTGVSKLLHKAVQYYRMALDMLLVASENNPSQLRDDSRDIMLFLGLLNNLAHVHAILASYDQVERYLTEMSRIIKAIMKEPQVLDDWDENVIELWYLAAIQSIDCNWFTLASAA</sequence>
<gene>
    <name evidence="1" type="ORF">SEMRO_1129_G244420.1</name>
</gene>
<dbReference type="Proteomes" id="UP001153069">
    <property type="component" value="Unassembled WGS sequence"/>
</dbReference>
<evidence type="ECO:0000313" key="1">
    <source>
        <dbReference type="EMBL" id="CAB9520732.1"/>
    </source>
</evidence>
<dbReference type="EMBL" id="CAICTM010001127">
    <property type="protein sequence ID" value="CAB9520732.1"/>
    <property type="molecule type" value="Genomic_DNA"/>
</dbReference>